<dbReference type="Gene3D" id="2.130.10.30">
    <property type="entry name" value="Regulator of chromosome condensation 1/beta-lactamase-inhibitor protein II"/>
    <property type="match status" value="2"/>
</dbReference>
<organism evidence="3 5">
    <name type="scientific">Tritrichomonas musculus</name>
    <dbReference type="NCBI Taxonomy" id="1915356"/>
    <lineage>
        <taxon>Eukaryota</taxon>
        <taxon>Metamonada</taxon>
        <taxon>Parabasalia</taxon>
        <taxon>Tritrichomonadida</taxon>
        <taxon>Tritrichomonadidae</taxon>
        <taxon>Tritrichomonas</taxon>
    </lineage>
</organism>
<dbReference type="SUPFAM" id="SSF50985">
    <property type="entry name" value="RCC1/BLIP-II"/>
    <property type="match status" value="1"/>
</dbReference>
<keyword evidence="1" id="KW-0175">Coiled coil</keyword>
<evidence type="ECO:0000256" key="1">
    <source>
        <dbReference type="SAM" id="Coils"/>
    </source>
</evidence>
<feature type="coiled-coil region" evidence="1">
    <location>
        <begin position="440"/>
        <end position="467"/>
    </location>
</feature>
<dbReference type="InterPro" id="IPR011009">
    <property type="entry name" value="Kinase-like_dom_sf"/>
</dbReference>
<feature type="coiled-coil region" evidence="1">
    <location>
        <begin position="363"/>
        <end position="397"/>
    </location>
</feature>
<dbReference type="InterPro" id="IPR009091">
    <property type="entry name" value="RCC1/BLIP-II"/>
</dbReference>
<accession>A0ABR2GJF1</accession>
<name>A0ABR2GJF1_9EUKA</name>
<dbReference type="SUPFAM" id="SSF56112">
    <property type="entry name" value="Protein kinase-like (PK-like)"/>
    <property type="match status" value="1"/>
</dbReference>
<feature type="domain" description="Protein kinase" evidence="2">
    <location>
        <begin position="422"/>
        <end position="687"/>
    </location>
</feature>
<dbReference type="EMBL" id="JAPFFF010000632">
    <property type="protein sequence ID" value="KAK8833826.1"/>
    <property type="molecule type" value="Genomic_DNA"/>
</dbReference>
<dbReference type="InterPro" id="IPR008271">
    <property type="entry name" value="Ser/Thr_kinase_AS"/>
</dbReference>
<protein>
    <recommendedName>
        <fullName evidence="2">Protein kinase domain-containing protein</fullName>
    </recommendedName>
</protein>
<proteinExistence type="predicted"/>
<dbReference type="InterPro" id="IPR051681">
    <property type="entry name" value="Ser/Thr_Kinases-Pseudokinases"/>
</dbReference>
<reference evidence="3 5" key="1">
    <citation type="submission" date="2024-04" db="EMBL/GenBank/DDBJ databases">
        <title>Tritrichomonas musculus Genome.</title>
        <authorList>
            <person name="Alves-Ferreira E."/>
            <person name="Grigg M."/>
            <person name="Lorenzi H."/>
            <person name="Galac M."/>
        </authorList>
    </citation>
    <scope>NUCLEOTIDE SEQUENCE [LARGE SCALE GENOMIC DNA]</scope>
    <source>
        <strain evidence="3 5">EAF2021</strain>
    </source>
</reference>
<dbReference type="Gene3D" id="1.10.510.10">
    <property type="entry name" value="Transferase(Phosphotransferase) domain 1"/>
    <property type="match status" value="1"/>
</dbReference>
<dbReference type="PROSITE" id="PS00108">
    <property type="entry name" value="PROTEIN_KINASE_ST"/>
    <property type="match status" value="1"/>
</dbReference>
<evidence type="ECO:0000313" key="3">
    <source>
        <dbReference type="EMBL" id="KAK8833826.1"/>
    </source>
</evidence>
<dbReference type="Proteomes" id="UP001470230">
    <property type="component" value="Unassembled WGS sequence"/>
</dbReference>
<comment type="caution">
    <text evidence="3">The sequence shown here is derived from an EMBL/GenBank/DDBJ whole genome shotgun (WGS) entry which is preliminary data.</text>
</comment>
<evidence type="ECO:0000313" key="5">
    <source>
        <dbReference type="Proteomes" id="UP001470230"/>
    </source>
</evidence>
<dbReference type="PROSITE" id="PS50011">
    <property type="entry name" value="PROTEIN_KINASE_DOM"/>
    <property type="match status" value="1"/>
</dbReference>
<dbReference type="InterPro" id="IPR000719">
    <property type="entry name" value="Prot_kinase_dom"/>
</dbReference>
<dbReference type="PANTHER" id="PTHR44329">
    <property type="entry name" value="SERINE/THREONINE-PROTEIN KINASE TNNI3K-RELATED"/>
    <property type="match status" value="1"/>
</dbReference>
<keyword evidence="5" id="KW-1185">Reference proteome</keyword>
<sequence length="705" mass="77570">MIKSCGCNDHFQLCIKPNKKGAFGTPCNSPPSTLDVDASSVSSFSSCFDHSVMITLSGEILAIGDNRDGRISGSLPKKELTEFTKYELKDSKNRHCIPISAVCGFYYTLYLVTIKGTNKNYLAYSSSQIESEYPVILDIGNKNPIALYGGYYNAAAIDTEGSIIYIPSGINASASKITEASRLPGSEKAVSIAVLEYCVFALGESGKVFYSEIASGKLSFAAHKELEGIKISQISGARYSGLAVSDDHRIFVLGGDRGTDFSKFSSLKKYKITSAYRGVGHSFFITEEGRVLARGDNGLGELALNESGPDISEPVETTIAGGCSFCIAGNGSSFIFIGDFAARSPNRRVARFTANSEPGKKGEIDLATENAKLKEENESLKKEVASLKKRLEGYEKQTNIRSEKKGENCELQIYDVGTIENLTRLGTIGRGGQSEVVKVCRQEIYALKVLETELNELKKKVKIDDAELQRKSYESMKRFLQEYEIMNSLHHRNIIKAYGLSFGDASHAPCILLEYCPFNLKDVVNDLSNNEKVTVIYELSEAMKEVHSHGMIHRDLKPENVLLDGSKHVKLTDFGVSCIADVTGQAQSKTAGLGTLKFMAPELLQESTHYDEKVDVYSFGVVAFFILTGGELPRINIVEAAMGKKAAIPSCVNGVSREMINKCWELKPEERPSFEWIVEMIRKKEFKLIDGVEKHISEIKAFLSI</sequence>
<dbReference type="SMART" id="SM00220">
    <property type="entry name" value="S_TKc"/>
    <property type="match status" value="1"/>
</dbReference>
<dbReference type="Pfam" id="PF00069">
    <property type="entry name" value="Pkinase"/>
    <property type="match status" value="1"/>
</dbReference>
<evidence type="ECO:0000313" key="4">
    <source>
        <dbReference type="EMBL" id="KAK8842254.1"/>
    </source>
</evidence>
<gene>
    <name evidence="4" type="ORF">M9Y10_026488</name>
    <name evidence="3" type="ORF">M9Y10_040139</name>
</gene>
<evidence type="ECO:0000259" key="2">
    <source>
        <dbReference type="PROSITE" id="PS50011"/>
    </source>
</evidence>
<dbReference type="EMBL" id="JAPFFF010000039">
    <property type="protein sequence ID" value="KAK8842254.1"/>
    <property type="molecule type" value="Genomic_DNA"/>
</dbReference>